<dbReference type="AlphaFoldDB" id="A0A660SE05"/>
<evidence type="ECO:0000256" key="4">
    <source>
        <dbReference type="ARBA" id="ARBA00022741"/>
    </source>
</evidence>
<dbReference type="InterPro" id="IPR015856">
    <property type="entry name" value="ABC_transpr_CbiO/EcfA_su"/>
</dbReference>
<keyword evidence="5" id="KW-0067">ATP-binding</keyword>
<dbReference type="Gene3D" id="3.40.50.300">
    <property type="entry name" value="P-loop containing nucleotide triphosphate hydrolases"/>
    <property type="match status" value="1"/>
</dbReference>
<gene>
    <name evidence="9" type="ORF">DRP43_04855</name>
</gene>
<evidence type="ECO:0000256" key="6">
    <source>
        <dbReference type="ARBA" id="ARBA00022967"/>
    </source>
</evidence>
<dbReference type="EMBL" id="QNBD01000221">
    <property type="protein sequence ID" value="RKX69038.1"/>
    <property type="molecule type" value="Genomic_DNA"/>
</dbReference>
<keyword evidence="7" id="KW-0472">Membrane</keyword>
<feature type="non-terminal residue" evidence="9">
    <location>
        <position position="1"/>
    </location>
</feature>
<proteinExistence type="predicted"/>
<dbReference type="InterPro" id="IPR050095">
    <property type="entry name" value="ECF_ABC_transporter_ATP-bd"/>
</dbReference>
<protein>
    <recommendedName>
        <fullName evidence="8">ABC transporter domain-containing protein</fullName>
    </recommendedName>
</protein>
<evidence type="ECO:0000313" key="9">
    <source>
        <dbReference type="EMBL" id="RKX69038.1"/>
    </source>
</evidence>
<dbReference type="CDD" id="cd03225">
    <property type="entry name" value="ABC_cobalt_CbiO_domain1"/>
    <property type="match status" value="1"/>
</dbReference>
<dbReference type="GO" id="GO:0043190">
    <property type="term" value="C:ATP-binding cassette (ABC) transporter complex"/>
    <property type="evidence" value="ECO:0007669"/>
    <property type="project" value="TreeGrafter"/>
</dbReference>
<dbReference type="InterPro" id="IPR027417">
    <property type="entry name" value="P-loop_NTPase"/>
</dbReference>
<dbReference type="SMART" id="SM00382">
    <property type="entry name" value="AAA"/>
    <property type="match status" value="1"/>
</dbReference>
<evidence type="ECO:0000256" key="5">
    <source>
        <dbReference type="ARBA" id="ARBA00022840"/>
    </source>
</evidence>
<evidence type="ECO:0000256" key="3">
    <source>
        <dbReference type="ARBA" id="ARBA00022475"/>
    </source>
</evidence>
<evidence type="ECO:0000259" key="8">
    <source>
        <dbReference type="PROSITE" id="PS50893"/>
    </source>
</evidence>
<keyword evidence="2" id="KW-0813">Transport</keyword>
<accession>A0A660SE05</accession>
<comment type="subcellular location">
    <subcellularLocation>
        <location evidence="1">Cell membrane</location>
        <topology evidence="1">Peripheral membrane protein</topology>
    </subcellularLocation>
</comment>
<dbReference type="SUPFAM" id="SSF52540">
    <property type="entry name" value="P-loop containing nucleoside triphosphate hydrolases"/>
    <property type="match status" value="1"/>
</dbReference>
<keyword evidence="3" id="KW-1003">Cell membrane</keyword>
<sequence>VKEEKIAVKIRDLYFNFDRKEFKYGNLNIYQGTIHSILGNNGSGKTTLLNLLSGFLSNYKGSIEIFDKDVKDYKKTELYNILGYVFQNPEMQFFNYTVWDEIDFSKKYIEGEIESIHNIINKFYLNDVLSNSPFNISTGEKRRLSVLLMTIYKQRILLLDEPTFGQDWETSIETMNLLKRLKNEGITIIIVTHDIDNAIDNSDYITIISDKGELKTYDIGNIYQSSFIKNYQDPLYDLIKDINKETGCICNMITLKQWERVLCGD</sequence>
<evidence type="ECO:0000256" key="2">
    <source>
        <dbReference type="ARBA" id="ARBA00022448"/>
    </source>
</evidence>
<keyword evidence="6" id="KW-1278">Translocase</keyword>
<name>A0A660SE05_UNCT6</name>
<feature type="domain" description="ABC transporter" evidence="8">
    <location>
        <begin position="1"/>
        <end position="235"/>
    </location>
</feature>
<dbReference type="InterPro" id="IPR003439">
    <property type="entry name" value="ABC_transporter-like_ATP-bd"/>
</dbReference>
<reference evidence="9 10" key="1">
    <citation type="submission" date="2018-06" db="EMBL/GenBank/DDBJ databases">
        <title>Extensive metabolic versatility and redundancy in microbially diverse, dynamic hydrothermal sediments.</title>
        <authorList>
            <person name="Dombrowski N."/>
            <person name="Teske A."/>
            <person name="Baker B.J."/>
        </authorList>
    </citation>
    <scope>NUCLEOTIDE SEQUENCE [LARGE SCALE GENOMIC DNA]</scope>
    <source>
        <strain evidence="9">B10_G13</strain>
    </source>
</reference>
<evidence type="ECO:0000256" key="1">
    <source>
        <dbReference type="ARBA" id="ARBA00004202"/>
    </source>
</evidence>
<evidence type="ECO:0000313" key="10">
    <source>
        <dbReference type="Proteomes" id="UP000271125"/>
    </source>
</evidence>
<dbReference type="InterPro" id="IPR003593">
    <property type="entry name" value="AAA+_ATPase"/>
</dbReference>
<evidence type="ECO:0000256" key="7">
    <source>
        <dbReference type="ARBA" id="ARBA00023136"/>
    </source>
</evidence>
<dbReference type="GO" id="GO:0042626">
    <property type="term" value="F:ATPase-coupled transmembrane transporter activity"/>
    <property type="evidence" value="ECO:0007669"/>
    <property type="project" value="TreeGrafter"/>
</dbReference>
<dbReference type="Pfam" id="PF00005">
    <property type="entry name" value="ABC_tran"/>
    <property type="match status" value="1"/>
</dbReference>
<dbReference type="PROSITE" id="PS50893">
    <property type="entry name" value="ABC_TRANSPORTER_2"/>
    <property type="match status" value="1"/>
</dbReference>
<organism evidence="9 10">
    <name type="scientific">candidate division TA06 bacterium</name>
    <dbReference type="NCBI Taxonomy" id="2250710"/>
    <lineage>
        <taxon>Bacteria</taxon>
        <taxon>Bacteria division TA06</taxon>
    </lineage>
</organism>
<dbReference type="PANTHER" id="PTHR43553">
    <property type="entry name" value="HEAVY METAL TRANSPORTER"/>
    <property type="match status" value="1"/>
</dbReference>
<dbReference type="Proteomes" id="UP000271125">
    <property type="component" value="Unassembled WGS sequence"/>
</dbReference>
<comment type="caution">
    <text evidence="9">The sequence shown here is derived from an EMBL/GenBank/DDBJ whole genome shotgun (WGS) entry which is preliminary data.</text>
</comment>
<dbReference type="GO" id="GO:0016887">
    <property type="term" value="F:ATP hydrolysis activity"/>
    <property type="evidence" value="ECO:0007669"/>
    <property type="project" value="InterPro"/>
</dbReference>
<dbReference type="GO" id="GO:0005524">
    <property type="term" value="F:ATP binding"/>
    <property type="evidence" value="ECO:0007669"/>
    <property type="project" value="UniProtKB-KW"/>
</dbReference>
<dbReference type="PANTHER" id="PTHR43553:SF27">
    <property type="entry name" value="ENERGY-COUPLING FACTOR TRANSPORTER ATP-BINDING PROTEIN ECFA2"/>
    <property type="match status" value="1"/>
</dbReference>
<keyword evidence="4" id="KW-0547">Nucleotide-binding</keyword>